<dbReference type="InterPro" id="IPR036236">
    <property type="entry name" value="Znf_C2H2_sf"/>
</dbReference>
<proteinExistence type="inferred from homology"/>
<dbReference type="AlphaFoldDB" id="A0A8D0RBP1"/>
<keyword evidence="11" id="KW-0539">Nucleus</keyword>
<evidence type="ECO:0000256" key="3">
    <source>
        <dbReference type="ARBA" id="ARBA00006991"/>
    </source>
</evidence>
<dbReference type="PROSITE" id="PS50157">
    <property type="entry name" value="ZINC_FINGER_C2H2_2"/>
    <property type="match status" value="7"/>
</dbReference>
<dbReference type="FunFam" id="3.30.160.60:FF:000127">
    <property type="entry name" value="Zinc finger protein 354C"/>
    <property type="match status" value="2"/>
</dbReference>
<evidence type="ECO:0000256" key="9">
    <source>
        <dbReference type="ARBA" id="ARBA00023125"/>
    </source>
</evidence>
<protein>
    <recommendedName>
        <fullName evidence="13">C2H2-type domain-containing protein</fullName>
    </recommendedName>
</protein>
<dbReference type="PANTHER" id="PTHR16515:SF57">
    <property type="entry name" value="ZINC FINGER PROTEIN 154-LIKE"/>
    <property type="match status" value="1"/>
</dbReference>
<evidence type="ECO:0000256" key="6">
    <source>
        <dbReference type="ARBA" id="ARBA00022771"/>
    </source>
</evidence>
<accession>A0A8D0RBP1</accession>
<comment type="function">
    <text evidence="1">May be involved in transcriptional regulation.</text>
</comment>
<keyword evidence="10" id="KW-0804">Transcription</keyword>
<dbReference type="FunFam" id="3.30.160.60:FF:000443">
    <property type="entry name" value="Zinc finger protein 41"/>
    <property type="match status" value="1"/>
</dbReference>
<dbReference type="GO" id="GO:0005634">
    <property type="term" value="C:nucleus"/>
    <property type="evidence" value="ECO:0007669"/>
    <property type="project" value="UniProtKB-SubCell"/>
</dbReference>
<evidence type="ECO:0000256" key="12">
    <source>
        <dbReference type="PROSITE-ProRule" id="PRU00042"/>
    </source>
</evidence>
<keyword evidence="7" id="KW-0862">Zinc</keyword>
<evidence type="ECO:0000256" key="1">
    <source>
        <dbReference type="ARBA" id="ARBA00003767"/>
    </source>
</evidence>
<feature type="domain" description="C2H2-type" evidence="13">
    <location>
        <begin position="330"/>
        <end position="353"/>
    </location>
</feature>
<dbReference type="Pfam" id="PF00096">
    <property type="entry name" value="zf-C2H2"/>
    <property type="match status" value="7"/>
</dbReference>
<evidence type="ECO:0000256" key="11">
    <source>
        <dbReference type="ARBA" id="ARBA00023242"/>
    </source>
</evidence>
<dbReference type="Gene3D" id="3.30.160.60">
    <property type="entry name" value="Classic Zinc Finger"/>
    <property type="match status" value="7"/>
</dbReference>
<keyword evidence="4" id="KW-0479">Metal-binding</keyword>
<evidence type="ECO:0000256" key="10">
    <source>
        <dbReference type="ARBA" id="ARBA00023163"/>
    </source>
</evidence>
<keyword evidence="9" id="KW-0238">DNA-binding</keyword>
<dbReference type="FunFam" id="3.30.160.60:FF:000098">
    <property type="entry name" value="Zinc finger protein 614"/>
    <property type="match status" value="2"/>
</dbReference>
<evidence type="ECO:0000259" key="13">
    <source>
        <dbReference type="PROSITE" id="PS50157"/>
    </source>
</evidence>
<dbReference type="InterPro" id="IPR013087">
    <property type="entry name" value="Znf_C2H2_type"/>
</dbReference>
<feature type="domain" description="C2H2-type" evidence="13">
    <location>
        <begin position="302"/>
        <end position="329"/>
    </location>
</feature>
<dbReference type="InterPro" id="IPR050331">
    <property type="entry name" value="Zinc_finger"/>
</dbReference>
<evidence type="ECO:0000313" key="15">
    <source>
        <dbReference type="Proteomes" id="UP000694727"/>
    </source>
</evidence>
<evidence type="ECO:0000256" key="7">
    <source>
        <dbReference type="ARBA" id="ARBA00022833"/>
    </source>
</evidence>
<evidence type="ECO:0000256" key="8">
    <source>
        <dbReference type="ARBA" id="ARBA00023015"/>
    </source>
</evidence>
<name>A0A8D0RBP1_PIG</name>
<dbReference type="PROSITE" id="PS00028">
    <property type="entry name" value="ZINC_FINGER_C2H2_1"/>
    <property type="match status" value="7"/>
</dbReference>
<feature type="domain" description="C2H2-type" evidence="13">
    <location>
        <begin position="161"/>
        <end position="188"/>
    </location>
</feature>
<comment type="subcellular location">
    <subcellularLocation>
        <location evidence="2">Nucleus</location>
    </subcellularLocation>
</comment>
<dbReference type="FunFam" id="3.30.160.60:FF:000710">
    <property type="entry name" value="Zinc finger protein 768"/>
    <property type="match status" value="1"/>
</dbReference>
<dbReference type="FunFam" id="3.30.160.60:FF:002209">
    <property type="match status" value="1"/>
</dbReference>
<keyword evidence="6 12" id="KW-0863">Zinc-finger</keyword>
<dbReference type="Ensembl" id="ENSSSCT00025032719.1">
    <property type="protein sequence ID" value="ENSSSCP00025013654.1"/>
    <property type="gene ID" value="ENSSSCG00025024214.1"/>
</dbReference>
<evidence type="ECO:0000256" key="4">
    <source>
        <dbReference type="ARBA" id="ARBA00022723"/>
    </source>
</evidence>
<evidence type="ECO:0000256" key="2">
    <source>
        <dbReference type="ARBA" id="ARBA00004123"/>
    </source>
</evidence>
<evidence type="ECO:0000313" key="14">
    <source>
        <dbReference type="Ensembl" id="ENSSSCP00025013654.1"/>
    </source>
</evidence>
<reference evidence="14" key="1">
    <citation type="submission" date="2025-08" db="UniProtKB">
        <authorList>
            <consortium name="Ensembl"/>
        </authorList>
    </citation>
    <scope>IDENTIFICATION</scope>
</reference>
<feature type="domain" description="C2H2-type" evidence="13">
    <location>
        <begin position="246"/>
        <end position="273"/>
    </location>
</feature>
<dbReference type="PANTHER" id="PTHR16515">
    <property type="entry name" value="PR DOMAIN ZINC FINGER PROTEIN"/>
    <property type="match status" value="1"/>
</dbReference>
<keyword evidence="8" id="KW-0805">Transcription regulation</keyword>
<dbReference type="GO" id="GO:0008270">
    <property type="term" value="F:zinc ion binding"/>
    <property type="evidence" value="ECO:0007669"/>
    <property type="project" value="UniProtKB-KW"/>
</dbReference>
<sequence length="353" mass="40337">MTEILALLTSPGCWHGAQDEEARSEQALSVAVSPARTPEPDPSTRTARPCEMCDPLCKCLVRLPKQDGMYPDRGPHVGVTNLFQQEKHQVRDKLSRRDEGQPSCLTKSSIHIADGTSTCTGDGKDLPGITGLLQQPGPHSVGKPHRDTACGDAFGGGQRDYRCTQCGKAFSREKILVEHQKIHTGVRPYECSSCGLAFVRKFHLFQHQRIHTGEMPFQCSECGKCFRYNSTLISHQRVHRGGVRSYECSKCGEFFKYNANFMKHQRIHNGERPYECRECGKFFRYNYRLVRHGRVHTGERPYECSECGKFFRYSSTFIRHQRVHTAERPYKCNECGKTFRYNSTLIKHQRVHT</sequence>
<feature type="domain" description="C2H2-type" evidence="13">
    <location>
        <begin position="274"/>
        <end position="301"/>
    </location>
</feature>
<dbReference type="Proteomes" id="UP000694727">
    <property type="component" value="Unplaced"/>
</dbReference>
<dbReference type="SMART" id="SM00355">
    <property type="entry name" value="ZnF_C2H2"/>
    <property type="match status" value="7"/>
</dbReference>
<feature type="domain" description="C2H2-type" evidence="13">
    <location>
        <begin position="217"/>
        <end position="244"/>
    </location>
</feature>
<evidence type="ECO:0000256" key="5">
    <source>
        <dbReference type="ARBA" id="ARBA00022737"/>
    </source>
</evidence>
<organism evidence="14 15">
    <name type="scientific">Sus scrofa</name>
    <name type="common">Pig</name>
    <dbReference type="NCBI Taxonomy" id="9823"/>
    <lineage>
        <taxon>Eukaryota</taxon>
        <taxon>Metazoa</taxon>
        <taxon>Chordata</taxon>
        <taxon>Craniata</taxon>
        <taxon>Vertebrata</taxon>
        <taxon>Euteleostomi</taxon>
        <taxon>Mammalia</taxon>
        <taxon>Eutheria</taxon>
        <taxon>Laurasiatheria</taxon>
        <taxon>Artiodactyla</taxon>
        <taxon>Suina</taxon>
        <taxon>Suidae</taxon>
        <taxon>Sus</taxon>
    </lineage>
</organism>
<keyword evidence="5" id="KW-0677">Repeat</keyword>
<dbReference type="GO" id="GO:0003677">
    <property type="term" value="F:DNA binding"/>
    <property type="evidence" value="ECO:0007669"/>
    <property type="project" value="UniProtKB-KW"/>
</dbReference>
<dbReference type="SUPFAM" id="SSF57667">
    <property type="entry name" value="beta-beta-alpha zinc fingers"/>
    <property type="match status" value="4"/>
</dbReference>
<comment type="similarity">
    <text evidence="3">Belongs to the krueppel C2H2-type zinc-finger protein family.</text>
</comment>
<feature type="domain" description="C2H2-type" evidence="13">
    <location>
        <begin position="189"/>
        <end position="216"/>
    </location>
</feature>